<evidence type="ECO:0000256" key="3">
    <source>
        <dbReference type="RuleBase" id="RU000682"/>
    </source>
</evidence>
<proteinExistence type="predicted"/>
<keyword evidence="2 3" id="KW-0371">Homeobox</keyword>
<dbReference type="PANTHER" id="PTHR24329">
    <property type="entry name" value="HOMEOBOX PROTEIN ARISTALESS"/>
    <property type="match status" value="1"/>
</dbReference>
<dbReference type="InterPro" id="IPR050649">
    <property type="entry name" value="Paired_Homeobox_TFs"/>
</dbReference>
<dbReference type="PANTHER" id="PTHR24329:SF543">
    <property type="entry name" value="FI01017P-RELATED"/>
    <property type="match status" value="1"/>
</dbReference>
<sequence>MTEVTCFAANTSFKFILGAVYIHPGASMQDIGMLLWQGLGPYIHNSQYVPPFMQVDSSIPILLCAAEEVLGLKQMEGGGKMRPTFLSLGALWGSGDHHLEESMLARRQRKARTTFTPQQISELESLFQRTHYPDVFYREDVARKTNLSEARVQTPVYQIQDILQHFENSRHSYNRINVVKVWFQNRRAKWRKQARMQLIQDTWRPSSSKESSTFAFYVPDSLRMAAAARGYVGSESWNCKVKTSIFIE</sequence>
<evidence type="ECO:0000313" key="6">
    <source>
        <dbReference type="Proteomes" id="UP001235939"/>
    </source>
</evidence>
<dbReference type="CDD" id="cd00086">
    <property type="entry name" value="homeodomain"/>
    <property type="match status" value="1"/>
</dbReference>
<keyword evidence="6" id="KW-1185">Reference proteome</keyword>
<organism evidence="5 6">
    <name type="scientific">Cordylochernes scorpioides</name>
    <dbReference type="NCBI Taxonomy" id="51811"/>
    <lineage>
        <taxon>Eukaryota</taxon>
        <taxon>Metazoa</taxon>
        <taxon>Ecdysozoa</taxon>
        <taxon>Arthropoda</taxon>
        <taxon>Chelicerata</taxon>
        <taxon>Arachnida</taxon>
        <taxon>Pseudoscorpiones</taxon>
        <taxon>Cheliferoidea</taxon>
        <taxon>Chernetidae</taxon>
        <taxon>Cordylochernes</taxon>
    </lineage>
</organism>
<dbReference type="PROSITE" id="PS50071">
    <property type="entry name" value="HOMEOBOX_2"/>
    <property type="match status" value="1"/>
</dbReference>
<feature type="domain" description="Homeobox" evidence="4">
    <location>
        <begin position="106"/>
        <end position="193"/>
    </location>
</feature>
<keyword evidence="2 3" id="KW-0539">Nucleus</keyword>
<gene>
    <name evidence="5" type="ORF">LAZ67_21002377</name>
</gene>
<dbReference type="Gene3D" id="1.10.10.60">
    <property type="entry name" value="Homeodomain-like"/>
    <property type="match status" value="1"/>
</dbReference>
<reference evidence="5 6" key="1">
    <citation type="submission" date="2022-01" db="EMBL/GenBank/DDBJ databases">
        <title>A chromosomal length assembly of Cordylochernes scorpioides.</title>
        <authorList>
            <person name="Zeh D."/>
            <person name="Zeh J."/>
        </authorList>
    </citation>
    <scope>NUCLEOTIDE SEQUENCE [LARGE SCALE GENOMIC DNA]</scope>
    <source>
        <strain evidence="5">IN4F17</strain>
        <tissue evidence="5">Whole Body</tissue>
    </source>
</reference>
<dbReference type="InterPro" id="IPR009057">
    <property type="entry name" value="Homeodomain-like_sf"/>
</dbReference>
<dbReference type="Proteomes" id="UP001235939">
    <property type="component" value="Chromosome 21"/>
</dbReference>
<protein>
    <recommendedName>
        <fullName evidence="4">Homeobox domain-containing protein</fullName>
    </recommendedName>
</protein>
<evidence type="ECO:0000259" key="4">
    <source>
        <dbReference type="PROSITE" id="PS50071"/>
    </source>
</evidence>
<feature type="DNA-binding region" description="Homeobox" evidence="2">
    <location>
        <begin position="108"/>
        <end position="194"/>
    </location>
</feature>
<keyword evidence="2 3" id="KW-0238">DNA-binding</keyword>
<accession>A0ABY6LMY8</accession>
<dbReference type="SMART" id="SM00389">
    <property type="entry name" value="HOX"/>
    <property type="match status" value="1"/>
</dbReference>
<dbReference type="SUPFAM" id="SSF46689">
    <property type="entry name" value="Homeodomain-like"/>
    <property type="match status" value="2"/>
</dbReference>
<name>A0ABY6LMY8_9ARAC</name>
<evidence type="ECO:0000256" key="1">
    <source>
        <dbReference type="ARBA" id="ARBA00004123"/>
    </source>
</evidence>
<dbReference type="EMBL" id="CP092883">
    <property type="protein sequence ID" value="UYV82476.1"/>
    <property type="molecule type" value="Genomic_DNA"/>
</dbReference>
<evidence type="ECO:0000256" key="2">
    <source>
        <dbReference type="PROSITE-ProRule" id="PRU00108"/>
    </source>
</evidence>
<evidence type="ECO:0000313" key="5">
    <source>
        <dbReference type="EMBL" id="UYV82476.1"/>
    </source>
</evidence>
<comment type="subcellular location">
    <subcellularLocation>
        <location evidence="1 2 3">Nucleus</location>
    </subcellularLocation>
</comment>
<dbReference type="Pfam" id="PF00046">
    <property type="entry name" value="Homeodomain"/>
    <property type="match status" value="1"/>
</dbReference>
<dbReference type="InterPro" id="IPR001356">
    <property type="entry name" value="HD"/>
</dbReference>